<dbReference type="EMBL" id="PTQR01000009">
    <property type="protein sequence ID" value="TKX26983.1"/>
    <property type="molecule type" value="Genomic_DNA"/>
</dbReference>
<proteinExistence type="predicted"/>
<name>A0A4U7B6C3_9PEZI</name>
<protein>
    <submittedName>
        <fullName evidence="1">Uncharacterized protein</fullName>
    </submittedName>
</protein>
<reference evidence="1 2" key="1">
    <citation type="submission" date="2018-02" db="EMBL/GenBank/DDBJ databases">
        <title>Draft genome sequences of Elsinoe sp., causing black scab on jojoba.</title>
        <authorList>
            <person name="Stodart B."/>
            <person name="Jeffress S."/>
            <person name="Ash G."/>
            <person name="Arun Chinnappa K."/>
        </authorList>
    </citation>
    <scope>NUCLEOTIDE SEQUENCE [LARGE SCALE GENOMIC DNA]</scope>
    <source>
        <strain evidence="1 2">Hillstone_2</strain>
    </source>
</reference>
<organism evidence="1 2">
    <name type="scientific">Elsinoe australis</name>
    <dbReference type="NCBI Taxonomy" id="40998"/>
    <lineage>
        <taxon>Eukaryota</taxon>
        <taxon>Fungi</taxon>
        <taxon>Dikarya</taxon>
        <taxon>Ascomycota</taxon>
        <taxon>Pezizomycotina</taxon>
        <taxon>Dothideomycetes</taxon>
        <taxon>Dothideomycetidae</taxon>
        <taxon>Myriangiales</taxon>
        <taxon>Elsinoaceae</taxon>
        <taxon>Elsinoe</taxon>
    </lineage>
</organism>
<evidence type="ECO:0000313" key="2">
    <source>
        <dbReference type="Proteomes" id="UP000308133"/>
    </source>
</evidence>
<accession>A0A4U7B6C3</accession>
<gene>
    <name evidence="1" type="ORF">C1H76_0737</name>
</gene>
<dbReference type="Proteomes" id="UP000308133">
    <property type="component" value="Unassembled WGS sequence"/>
</dbReference>
<evidence type="ECO:0000313" key="1">
    <source>
        <dbReference type="EMBL" id="TKX26983.1"/>
    </source>
</evidence>
<sequence length="300" mass="34391">MAFNTPDFRTDSLPNASSALLDLRPDIRMKLISALSTFLRCQLVKETFGQIIEGRPTKPSHRFMDIACEFDHGVFSDYVAQKALGSYDTMLRDTDLTHLEMDTSVACDLEKQMSDTIPSSIFLRAICSLLQTFTYGFLRLFHDIEDFSRARLFCHASFTDPKDPQRQVFCWVQSNIFGGVLCFVGRHTDGLHDIYMRMPTGRAALIYESQADEFASILGNKRKADENMPNLSRFDVTCNPRYLPDNPGAERIYGPLNWIYVQRMQRRVIIAEENEKRERLLQTQTGRRTNKSSKGQDIGD</sequence>
<comment type="caution">
    <text evidence="1">The sequence shown here is derived from an EMBL/GenBank/DDBJ whole genome shotgun (WGS) entry which is preliminary data.</text>
</comment>
<dbReference type="AlphaFoldDB" id="A0A4U7B6C3"/>